<protein>
    <submittedName>
        <fullName evidence="2">Dipicolinate synthase subunit B</fullName>
    </submittedName>
</protein>
<dbReference type="EMBL" id="QRHP01000007">
    <property type="protein sequence ID" value="RHF84577.1"/>
    <property type="molecule type" value="Genomic_DNA"/>
</dbReference>
<dbReference type="InterPro" id="IPR014214">
    <property type="entry name" value="Dipicolinic_acid_synth_B"/>
</dbReference>
<gene>
    <name evidence="3" type="ORF">DW654_08415</name>
    <name evidence="2" type="ORF">DW813_15115</name>
</gene>
<dbReference type="Proteomes" id="UP000266391">
    <property type="component" value="Unassembled WGS sequence"/>
</dbReference>
<organism evidence="2 4">
    <name type="scientific">Roseburia inulinivorans</name>
    <dbReference type="NCBI Taxonomy" id="360807"/>
    <lineage>
        <taxon>Bacteria</taxon>
        <taxon>Bacillati</taxon>
        <taxon>Bacillota</taxon>
        <taxon>Clostridia</taxon>
        <taxon>Lachnospirales</taxon>
        <taxon>Lachnospiraceae</taxon>
        <taxon>Roseburia</taxon>
    </lineage>
</organism>
<dbReference type="InterPro" id="IPR003382">
    <property type="entry name" value="Flavoprotein"/>
</dbReference>
<feature type="domain" description="Flavoprotein" evidence="1">
    <location>
        <begin position="7"/>
        <end position="167"/>
    </location>
</feature>
<dbReference type="NCBIfam" id="NF006161">
    <property type="entry name" value="PRK08305.1"/>
    <property type="match status" value="1"/>
</dbReference>
<comment type="caution">
    <text evidence="2">The sequence shown here is derived from an EMBL/GenBank/DDBJ whole genome shotgun (WGS) entry which is preliminary data.</text>
</comment>
<dbReference type="AlphaFoldDB" id="A0A396ACP2"/>
<dbReference type="EMBL" id="QSIQ01000034">
    <property type="protein sequence ID" value="RHC99534.1"/>
    <property type="molecule type" value="Genomic_DNA"/>
</dbReference>
<evidence type="ECO:0000259" key="1">
    <source>
        <dbReference type="Pfam" id="PF02441"/>
    </source>
</evidence>
<evidence type="ECO:0000313" key="4">
    <source>
        <dbReference type="Proteomes" id="UP000266391"/>
    </source>
</evidence>
<proteinExistence type="predicted"/>
<evidence type="ECO:0000313" key="3">
    <source>
        <dbReference type="EMBL" id="RHF84577.1"/>
    </source>
</evidence>
<dbReference type="InterPro" id="IPR036551">
    <property type="entry name" value="Flavin_trans-like"/>
</dbReference>
<reference evidence="4 5" key="1">
    <citation type="submission" date="2018-08" db="EMBL/GenBank/DDBJ databases">
        <title>A genome reference for cultivated species of the human gut microbiota.</title>
        <authorList>
            <person name="Zou Y."/>
            <person name="Xue W."/>
            <person name="Luo G."/>
        </authorList>
    </citation>
    <scope>NUCLEOTIDE SEQUENCE [LARGE SCALE GENOMIC DNA]</scope>
    <source>
        <strain evidence="3 5">AM23-23AC</strain>
        <strain evidence="2 4">AM32-8LB</strain>
    </source>
</reference>
<accession>A0A396ACP2</accession>
<name>A0A396ACP2_9FIRM</name>
<dbReference type="GO" id="GO:0003824">
    <property type="term" value="F:catalytic activity"/>
    <property type="evidence" value="ECO:0007669"/>
    <property type="project" value="InterPro"/>
</dbReference>
<dbReference type="Proteomes" id="UP000283701">
    <property type="component" value="Unassembled WGS sequence"/>
</dbReference>
<evidence type="ECO:0000313" key="5">
    <source>
        <dbReference type="Proteomes" id="UP000283701"/>
    </source>
</evidence>
<dbReference type="PIRSF" id="PIRSF001390">
    <property type="entry name" value="Dipicolinate_synth_subunit_B"/>
    <property type="match status" value="1"/>
</dbReference>
<dbReference type="SUPFAM" id="SSF52507">
    <property type="entry name" value="Homo-oligomeric flavin-containing Cys decarboxylases, HFCD"/>
    <property type="match status" value="1"/>
</dbReference>
<dbReference type="NCBIfam" id="TIGR02852">
    <property type="entry name" value="spore_dpaB"/>
    <property type="match status" value="1"/>
</dbReference>
<evidence type="ECO:0000313" key="2">
    <source>
        <dbReference type="EMBL" id="RHC99534.1"/>
    </source>
</evidence>
<dbReference type="Gene3D" id="3.40.50.1950">
    <property type="entry name" value="Flavin prenyltransferase-like"/>
    <property type="match status" value="1"/>
</dbReference>
<dbReference type="RefSeq" id="WP_118093650.1">
    <property type="nucleotide sequence ID" value="NZ_DAWDJC010000020.1"/>
</dbReference>
<dbReference type="Pfam" id="PF02441">
    <property type="entry name" value="Flavoprotein"/>
    <property type="match status" value="1"/>
</dbReference>
<sequence>MDFSKCNIGLGITGSFCMFSRARKEIERLTELGANVIPIFSFNAQTCDTRFGSAKDYVEGICDITGNEGIRTICAAEPIGPNNFLDIMVIAPCTGNTAAKLCNGITDTPVLMAAKAHMRNGKPLVISISTNDALGANFKNIGMLMNTKNVYFVPFGQDNCKSKPNSLVAKMELLPETIEYALNGRQIQPVIQNPD</sequence>